<name>A0A392SIF5_9FABA</name>
<comment type="caution">
    <text evidence="2">The sequence shown here is derived from an EMBL/GenBank/DDBJ whole genome shotgun (WGS) entry which is preliminary data.</text>
</comment>
<feature type="non-terminal residue" evidence="2">
    <location>
        <position position="56"/>
    </location>
</feature>
<dbReference type="EMBL" id="LXQA010375982">
    <property type="protein sequence ID" value="MCI47710.1"/>
    <property type="molecule type" value="Genomic_DNA"/>
</dbReference>
<organism evidence="2 3">
    <name type="scientific">Trifolium medium</name>
    <dbReference type="NCBI Taxonomy" id="97028"/>
    <lineage>
        <taxon>Eukaryota</taxon>
        <taxon>Viridiplantae</taxon>
        <taxon>Streptophyta</taxon>
        <taxon>Embryophyta</taxon>
        <taxon>Tracheophyta</taxon>
        <taxon>Spermatophyta</taxon>
        <taxon>Magnoliopsida</taxon>
        <taxon>eudicotyledons</taxon>
        <taxon>Gunneridae</taxon>
        <taxon>Pentapetalae</taxon>
        <taxon>rosids</taxon>
        <taxon>fabids</taxon>
        <taxon>Fabales</taxon>
        <taxon>Fabaceae</taxon>
        <taxon>Papilionoideae</taxon>
        <taxon>50 kb inversion clade</taxon>
        <taxon>NPAAA clade</taxon>
        <taxon>Hologalegina</taxon>
        <taxon>IRL clade</taxon>
        <taxon>Trifolieae</taxon>
        <taxon>Trifolium</taxon>
    </lineage>
</organism>
<sequence length="56" mass="6265">MEVEFRYGESLWGKVPARHVSTSTFKSLTTADTGEDDDRRDGSNDPGSVWGVYILQ</sequence>
<proteinExistence type="predicted"/>
<dbReference type="AlphaFoldDB" id="A0A392SIF5"/>
<feature type="region of interest" description="Disordered" evidence="1">
    <location>
        <begin position="26"/>
        <end position="50"/>
    </location>
</feature>
<protein>
    <submittedName>
        <fullName evidence="2">Uncharacterized protein</fullName>
    </submittedName>
</protein>
<evidence type="ECO:0000256" key="1">
    <source>
        <dbReference type="SAM" id="MobiDB-lite"/>
    </source>
</evidence>
<evidence type="ECO:0000313" key="2">
    <source>
        <dbReference type="EMBL" id="MCI47710.1"/>
    </source>
</evidence>
<accession>A0A392SIF5</accession>
<dbReference type="Proteomes" id="UP000265520">
    <property type="component" value="Unassembled WGS sequence"/>
</dbReference>
<reference evidence="2 3" key="1">
    <citation type="journal article" date="2018" name="Front. Plant Sci.">
        <title>Red Clover (Trifolium pratense) and Zigzag Clover (T. medium) - A Picture of Genomic Similarities and Differences.</title>
        <authorList>
            <person name="Dluhosova J."/>
            <person name="Istvanek J."/>
            <person name="Nedelnik J."/>
            <person name="Repkova J."/>
        </authorList>
    </citation>
    <scope>NUCLEOTIDE SEQUENCE [LARGE SCALE GENOMIC DNA]</scope>
    <source>
        <strain evidence="3">cv. 10/8</strain>
        <tissue evidence="2">Leaf</tissue>
    </source>
</reference>
<evidence type="ECO:0000313" key="3">
    <source>
        <dbReference type="Proteomes" id="UP000265520"/>
    </source>
</evidence>
<keyword evidence="3" id="KW-1185">Reference proteome</keyword>